<name>A0A813IX09_POLGL</name>
<evidence type="ECO:0000313" key="1">
    <source>
        <dbReference type="EMBL" id="CAE8657636.1"/>
    </source>
</evidence>
<dbReference type="EMBL" id="CAJNNW010015361">
    <property type="protein sequence ID" value="CAE8657636.1"/>
    <property type="molecule type" value="Genomic_DNA"/>
</dbReference>
<feature type="non-terminal residue" evidence="1">
    <location>
        <position position="128"/>
    </location>
</feature>
<reference evidence="1" key="1">
    <citation type="submission" date="2021-02" db="EMBL/GenBank/DDBJ databases">
        <authorList>
            <person name="Dougan E. K."/>
            <person name="Rhodes N."/>
            <person name="Thang M."/>
            <person name="Chan C."/>
        </authorList>
    </citation>
    <scope>NUCLEOTIDE SEQUENCE</scope>
</reference>
<gene>
    <name evidence="1" type="ORF">PGLA2088_LOCUS12927</name>
</gene>
<comment type="caution">
    <text evidence="1">The sequence shown here is derived from an EMBL/GenBank/DDBJ whole genome shotgun (WGS) entry which is preliminary data.</text>
</comment>
<proteinExistence type="predicted"/>
<organism evidence="1 2">
    <name type="scientific">Polarella glacialis</name>
    <name type="common">Dinoflagellate</name>
    <dbReference type="NCBI Taxonomy" id="89957"/>
    <lineage>
        <taxon>Eukaryota</taxon>
        <taxon>Sar</taxon>
        <taxon>Alveolata</taxon>
        <taxon>Dinophyceae</taxon>
        <taxon>Suessiales</taxon>
        <taxon>Suessiaceae</taxon>
        <taxon>Polarella</taxon>
    </lineage>
</organism>
<evidence type="ECO:0000313" key="2">
    <source>
        <dbReference type="Proteomes" id="UP000626109"/>
    </source>
</evidence>
<feature type="non-terminal residue" evidence="1">
    <location>
        <position position="1"/>
    </location>
</feature>
<protein>
    <submittedName>
        <fullName evidence="1">Uncharacterized protein</fullName>
    </submittedName>
</protein>
<dbReference type="Proteomes" id="UP000626109">
    <property type="component" value="Unassembled WGS sequence"/>
</dbReference>
<dbReference type="AlphaFoldDB" id="A0A813IX09"/>
<sequence>GADRFRHKIALELAAGKYSSYPKHMLHLLTQSFQCPAVSRLFEEVWIIAQANPTAAEVLLKKIQKTPSALLKERLRQEVLRKMTDGLHIEQFVKILQMAPVAGADLLKLLLAEPKVTNPQRYPLPLYA</sequence>
<accession>A0A813IX09</accession>